<comment type="caution">
    <text evidence="1">The sequence shown here is derived from an EMBL/GenBank/DDBJ whole genome shotgun (WGS) entry which is preliminary data.</text>
</comment>
<protein>
    <submittedName>
        <fullName evidence="1">Uncharacterized protein</fullName>
    </submittedName>
</protein>
<organism evidence="1 2">
    <name type="scientific">Streptomyces cellostaticus</name>
    <dbReference type="NCBI Taxonomy" id="67285"/>
    <lineage>
        <taxon>Bacteria</taxon>
        <taxon>Bacillati</taxon>
        <taxon>Actinomycetota</taxon>
        <taxon>Actinomycetes</taxon>
        <taxon>Kitasatosporales</taxon>
        <taxon>Streptomycetaceae</taxon>
        <taxon>Streptomyces</taxon>
    </lineage>
</organism>
<dbReference type="RefSeq" id="WP_067009207.1">
    <property type="nucleotide sequence ID" value="NZ_BNDU01000004.1"/>
</dbReference>
<dbReference type="STRING" id="67285.AQI88_38095"/>
<gene>
    <name evidence="1" type="ORF">AQI88_38095</name>
</gene>
<evidence type="ECO:0000313" key="1">
    <source>
        <dbReference type="EMBL" id="KUM91228.1"/>
    </source>
</evidence>
<name>A0A101NDG8_9ACTN</name>
<reference evidence="1 2" key="1">
    <citation type="submission" date="2015-10" db="EMBL/GenBank/DDBJ databases">
        <title>Draft genome sequence of Streptomyces cellostaticus DSM 40189, type strain for the species Streptomyces cellostaticus.</title>
        <authorList>
            <person name="Ruckert C."/>
            <person name="Winkler A."/>
            <person name="Kalinowski J."/>
            <person name="Kampfer P."/>
            <person name="Glaeser S."/>
        </authorList>
    </citation>
    <scope>NUCLEOTIDE SEQUENCE [LARGE SCALE GENOMIC DNA]</scope>
    <source>
        <strain evidence="1 2">DSM 40189</strain>
    </source>
</reference>
<dbReference type="EMBL" id="LMWL01000082">
    <property type="protein sequence ID" value="KUM91228.1"/>
    <property type="molecule type" value="Genomic_DNA"/>
</dbReference>
<dbReference type="Proteomes" id="UP000054241">
    <property type="component" value="Unassembled WGS sequence"/>
</dbReference>
<keyword evidence="2" id="KW-1185">Reference proteome</keyword>
<dbReference type="AlphaFoldDB" id="A0A101NDG8"/>
<evidence type="ECO:0000313" key="2">
    <source>
        <dbReference type="Proteomes" id="UP000054241"/>
    </source>
</evidence>
<proteinExistence type="predicted"/>
<sequence length="82" mass="9154">MIFKAVHHDDITPPHRGPAYWSAVCAFGEGDTPAPGSSAERVRRDMPAIRNDLRAVHPGDRPLHCSPPSRPWAGTQRLFRCR</sequence>
<accession>A0A101NDG8</accession>